<name>A0A1M2W5P8_TRAPU</name>
<organism evidence="2 3">
    <name type="scientific">Trametes pubescens</name>
    <name type="common">White-rot fungus</name>
    <dbReference type="NCBI Taxonomy" id="154538"/>
    <lineage>
        <taxon>Eukaryota</taxon>
        <taxon>Fungi</taxon>
        <taxon>Dikarya</taxon>
        <taxon>Basidiomycota</taxon>
        <taxon>Agaricomycotina</taxon>
        <taxon>Agaricomycetes</taxon>
        <taxon>Polyporales</taxon>
        <taxon>Polyporaceae</taxon>
        <taxon>Trametes</taxon>
    </lineage>
</organism>
<sequence length="207" mass="22763">MDHTHARPDLSWVPYPVHLSPPPSAYLHIVVVEATSARHPKPGSSRTALYIVPLLPPAPLQVGQYVHLHLLCSTTPDDAGPGNMDKAVAVPLPVAGRLEGERMQHAGEMEFVLKNEIAEASVKNAVIRIRHVPEVSVRAGLAGALEKKLRQLEVLRPHEYLEEEEGEASRSRQSYSLSPTPELELDDDPVPVRPAAFTYWNAPATYT</sequence>
<dbReference type="EMBL" id="MNAD01000193">
    <property type="protein sequence ID" value="OJT15157.1"/>
    <property type="molecule type" value="Genomic_DNA"/>
</dbReference>
<dbReference type="OrthoDB" id="2808148at2759"/>
<evidence type="ECO:0000313" key="3">
    <source>
        <dbReference type="Proteomes" id="UP000184267"/>
    </source>
</evidence>
<accession>A0A1M2W5P8</accession>
<gene>
    <name evidence="2" type="ORF">TRAPUB_8261</name>
</gene>
<reference evidence="2 3" key="1">
    <citation type="submission" date="2016-10" db="EMBL/GenBank/DDBJ databases">
        <title>Genome sequence of the basidiomycete white-rot fungus Trametes pubescens.</title>
        <authorList>
            <person name="Makela M.R."/>
            <person name="Granchi Z."/>
            <person name="Peng M."/>
            <person name="De Vries R.P."/>
            <person name="Grigoriev I."/>
            <person name="Riley R."/>
            <person name="Hilden K."/>
        </authorList>
    </citation>
    <scope>NUCLEOTIDE SEQUENCE [LARGE SCALE GENOMIC DNA]</scope>
    <source>
        <strain evidence="2 3">FBCC735</strain>
    </source>
</reference>
<protein>
    <submittedName>
        <fullName evidence="2">Uncharacterized protein</fullName>
    </submittedName>
</protein>
<keyword evidence="3" id="KW-1185">Reference proteome</keyword>
<evidence type="ECO:0000313" key="2">
    <source>
        <dbReference type="EMBL" id="OJT15157.1"/>
    </source>
</evidence>
<feature type="region of interest" description="Disordered" evidence="1">
    <location>
        <begin position="160"/>
        <end position="188"/>
    </location>
</feature>
<proteinExistence type="predicted"/>
<dbReference type="Proteomes" id="UP000184267">
    <property type="component" value="Unassembled WGS sequence"/>
</dbReference>
<evidence type="ECO:0000256" key="1">
    <source>
        <dbReference type="SAM" id="MobiDB-lite"/>
    </source>
</evidence>
<dbReference type="AlphaFoldDB" id="A0A1M2W5P8"/>
<comment type="caution">
    <text evidence="2">The sequence shown here is derived from an EMBL/GenBank/DDBJ whole genome shotgun (WGS) entry which is preliminary data.</text>
</comment>